<dbReference type="GO" id="GO:0032040">
    <property type="term" value="C:small-subunit processome"/>
    <property type="evidence" value="ECO:0007669"/>
    <property type="project" value="UniProtKB-UniRule"/>
</dbReference>
<keyword evidence="3 5" id="KW-0698">rRNA processing</keyword>
<keyword evidence="4 5" id="KW-0539">Nucleus</keyword>
<comment type="subcellular location">
    <subcellularLocation>
        <location evidence="1 5">Nucleus</location>
        <location evidence="1 5">Nucleolus</location>
    </subcellularLocation>
</comment>
<dbReference type="GO" id="GO:0006364">
    <property type="term" value="P:rRNA processing"/>
    <property type="evidence" value="ECO:0007669"/>
    <property type="project" value="UniProtKB-UniRule"/>
</dbReference>
<dbReference type="AlphaFoldDB" id="A0ABD2JXU0"/>
<keyword evidence="8" id="KW-1185">Reference proteome</keyword>
<sequence length="237" mass="28610">MPGNETIRGHLEKRKDWIRRTRDHQEKSADIKKLKRSARERNPDEFHFHMLRSQIGFDGTHHDLETEEEEKSEAQRLLSDVSDINFVQFKLGMERKKIEKLKAVLHFCDETEKPQNKHIIFAEDEEEARNFDPRQYFNTSEQFLTRTFNRPIEGDARKSLSVTEKRKLKETEKERRRLYAELCKRMERERELTVVLQKLELKRDLALSKKSELKPKLIKKGDARRAAIYKWQYERKK</sequence>
<gene>
    <name evidence="7" type="ORF">niasHS_007544</name>
</gene>
<dbReference type="Pfam" id="PF03998">
    <property type="entry name" value="Utp11"/>
    <property type="match status" value="1"/>
</dbReference>
<feature type="compositionally biased region" description="Basic and acidic residues" evidence="6">
    <location>
        <begin position="7"/>
        <end position="43"/>
    </location>
</feature>
<dbReference type="PANTHER" id="PTHR12838">
    <property type="entry name" value="U3 SMALL NUCLEOLAR RNA-ASSOCIATED PROTEIN 11"/>
    <property type="match status" value="1"/>
</dbReference>
<organism evidence="7 8">
    <name type="scientific">Heterodera schachtii</name>
    <name type="common">Sugarbeet cyst nematode worm</name>
    <name type="synonym">Tylenchus schachtii</name>
    <dbReference type="NCBI Taxonomy" id="97005"/>
    <lineage>
        <taxon>Eukaryota</taxon>
        <taxon>Metazoa</taxon>
        <taxon>Ecdysozoa</taxon>
        <taxon>Nematoda</taxon>
        <taxon>Chromadorea</taxon>
        <taxon>Rhabditida</taxon>
        <taxon>Tylenchina</taxon>
        <taxon>Tylenchomorpha</taxon>
        <taxon>Tylenchoidea</taxon>
        <taxon>Heteroderidae</taxon>
        <taxon>Heteroderinae</taxon>
        <taxon>Heterodera</taxon>
    </lineage>
</organism>
<evidence type="ECO:0000256" key="5">
    <source>
        <dbReference type="PIRNR" id="PIRNR015952"/>
    </source>
</evidence>
<evidence type="ECO:0000256" key="3">
    <source>
        <dbReference type="ARBA" id="ARBA00022552"/>
    </source>
</evidence>
<evidence type="ECO:0000313" key="7">
    <source>
        <dbReference type="EMBL" id="KAL3095445.1"/>
    </source>
</evidence>
<comment type="function">
    <text evidence="5">Involved in nucleolar processing of pre-18S ribosomal RNA.</text>
</comment>
<evidence type="ECO:0000313" key="8">
    <source>
        <dbReference type="Proteomes" id="UP001620645"/>
    </source>
</evidence>
<evidence type="ECO:0000256" key="4">
    <source>
        <dbReference type="ARBA" id="ARBA00023242"/>
    </source>
</evidence>
<comment type="caution">
    <text evidence="7">The sequence shown here is derived from an EMBL/GenBank/DDBJ whole genome shotgun (WGS) entry which is preliminary data.</text>
</comment>
<comment type="subunit">
    <text evidence="5">Component of the ribosomal small subunit (SSU) processome.</text>
</comment>
<dbReference type="PIRSF" id="PIRSF015952">
    <property type="entry name" value="U3snoRNP11"/>
    <property type="match status" value="1"/>
</dbReference>
<comment type="similarity">
    <text evidence="2 5">Belongs to the UTP11 family.</text>
</comment>
<evidence type="ECO:0000256" key="1">
    <source>
        <dbReference type="ARBA" id="ARBA00004604"/>
    </source>
</evidence>
<dbReference type="Proteomes" id="UP001620645">
    <property type="component" value="Unassembled WGS sequence"/>
</dbReference>
<dbReference type="PANTHER" id="PTHR12838:SF0">
    <property type="entry name" value="U3 SMALL NUCLEOLAR RNA-ASSOCIATED PROTEIN 11-RELATED"/>
    <property type="match status" value="1"/>
</dbReference>
<feature type="region of interest" description="Disordered" evidence="6">
    <location>
        <begin position="1"/>
        <end position="43"/>
    </location>
</feature>
<reference evidence="7 8" key="1">
    <citation type="submission" date="2024-10" db="EMBL/GenBank/DDBJ databases">
        <authorList>
            <person name="Kim D."/>
        </authorList>
    </citation>
    <scope>NUCLEOTIDE SEQUENCE [LARGE SCALE GENOMIC DNA]</scope>
    <source>
        <strain evidence="7">Taebaek</strain>
    </source>
</reference>
<accession>A0ABD2JXU0</accession>
<evidence type="ECO:0000256" key="2">
    <source>
        <dbReference type="ARBA" id="ARBA00008105"/>
    </source>
</evidence>
<dbReference type="InterPro" id="IPR007144">
    <property type="entry name" value="SSU_processome_Utp11"/>
</dbReference>
<name>A0ABD2JXU0_HETSC</name>
<dbReference type="EMBL" id="JBICCN010000083">
    <property type="protein sequence ID" value="KAL3095445.1"/>
    <property type="molecule type" value="Genomic_DNA"/>
</dbReference>
<protein>
    <recommendedName>
        <fullName evidence="5">U3 small nucleolar RNA-associated protein 11</fullName>
        <shortName evidence="5">U3 snoRNA-associated protein 11</shortName>
    </recommendedName>
</protein>
<evidence type="ECO:0000256" key="6">
    <source>
        <dbReference type="SAM" id="MobiDB-lite"/>
    </source>
</evidence>
<proteinExistence type="inferred from homology"/>